<feature type="region of interest" description="Disordered" evidence="1">
    <location>
        <begin position="85"/>
        <end position="134"/>
    </location>
</feature>
<dbReference type="Proteomes" id="UP000026962">
    <property type="component" value="Chromosome 6"/>
</dbReference>
<dbReference type="AlphaFoldDB" id="A0A0E0LB89"/>
<evidence type="ECO:0000313" key="2">
    <source>
        <dbReference type="EnsemblPlants" id="OPUNC06G12700.1"/>
    </source>
</evidence>
<name>A0A0E0LB89_ORYPU</name>
<feature type="compositionally biased region" description="Basic and acidic residues" evidence="1">
    <location>
        <begin position="85"/>
        <end position="120"/>
    </location>
</feature>
<reference evidence="2" key="1">
    <citation type="submission" date="2015-04" db="UniProtKB">
        <authorList>
            <consortium name="EnsemblPlants"/>
        </authorList>
    </citation>
    <scope>IDENTIFICATION</scope>
</reference>
<organism evidence="2">
    <name type="scientific">Oryza punctata</name>
    <name type="common">Red rice</name>
    <dbReference type="NCBI Taxonomy" id="4537"/>
    <lineage>
        <taxon>Eukaryota</taxon>
        <taxon>Viridiplantae</taxon>
        <taxon>Streptophyta</taxon>
        <taxon>Embryophyta</taxon>
        <taxon>Tracheophyta</taxon>
        <taxon>Spermatophyta</taxon>
        <taxon>Magnoliopsida</taxon>
        <taxon>Liliopsida</taxon>
        <taxon>Poales</taxon>
        <taxon>Poaceae</taxon>
        <taxon>BOP clade</taxon>
        <taxon>Oryzoideae</taxon>
        <taxon>Oryzeae</taxon>
        <taxon>Oryzinae</taxon>
        <taxon>Oryza</taxon>
    </lineage>
</organism>
<sequence length="134" mass="15968">MTTRYTAKEKPKPKPKAKGKKRKATKKVEVPKTSPPLCDFAEWIDMEIDPRNAEMLGRQHKWEEERMNRRLRLVTIEIEERKRKEERELREMEKEIAEKEEHAKERARKVAREKRAKEAGPEAASKGKYPRCTQ</sequence>
<evidence type="ECO:0000256" key="1">
    <source>
        <dbReference type="SAM" id="MobiDB-lite"/>
    </source>
</evidence>
<feature type="compositionally biased region" description="Basic residues" evidence="1">
    <location>
        <begin position="13"/>
        <end position="25"/>
    </location>
</feature>
<dbReference type="HOGENOM" id="CLU_090809_0_0_1"/>
<keyword evidence="3" id="KW-1185">Reference proteome</keyword>
<accession>A0A0E0LB89</accession>
<dbReference type="OMA" id="RNSAYNL"/>
<feature type="region of interest" description="Disordered" evidence="1">
    <location>
        <begin position="1"/>
        <end position="35"/>
    </location>
</feature>
<feature type="compositionally biased region" description="Basic and acidic residues" evidence="1">
    <location>
        <begin position="1"/>
        <end position="12"/>
    </location>
</feature>
<dbReference type="EnsemblPlants" id="OPUNC06G12700.1">
    <property type="protein sequence ID" value="OPUNC06G12700.1"/>
    <property type="gene ID" value="OPUNC06G12700"/>
</dbReference>
<protein>
    <submittedName>
        <fullName evidence="2">Uncharacterized protein</fullName>
    </submittedName>
</protein>
<reference evidence="2" key="2">
    <citation type="submission" date="2018-05" db="EMBL/GenBank/DDBJ databases">
        <title>OpunRS2 (Oryza punctata Reference Sequence Version 2).</title>
        <authorList>
            <person name="Zhang J."/>
            <person name="Kudrna D."/>
            <person name="Lee S."/>
            <person name="Talag J."/>
            <person name="Welchert J."/>
            <person name="Wing R.A."/>
        </authorList>
    </citation>
    <scope>NUCLEOTIDE SEQUENCE [LARGE SCALE GENOMIC DNA]</scope>
</reference>
<evidence type="ECO:0000313" key="3">
    <source>
        <dbReference type="Proteomes" id="UP000026962"/>
    </source>
</evidence>
<dbReference type="Gramene" id="OPUNC06G12700.1">
    <property type="protein sequence ID" value="OPUNC06G12700.1"/>
    <property type="gene ID" value="OPUNC06G12700"/>
</dbReference>
<proteinExistence type="predicted"/>